<evidence type="ECO:0000256" key="4">
    <source>
        <dbReference type="ARBA" id="ARBA00011988"/>
    </source>
</evidence>
<comment type="similarity">
    <text evidence="3 15">Belongs to the protein kinase superfamily. KdkA/RfaP family.</text>
</comment>
<keyword evidence="8 15" id="KW-0547">Nucleotide-binding</keyword>
<evidence type="ECO:0000256" key="9">
    <source>
        <dbReference type="ARBA" id="ARBA00022777"/>
    </source>
</evidence>
<dbReference type="Proteomes" id="UP001366060">
    <property type="component" value="Unassembled WGS sequence"/>
</dbReference>
<keyword evidence="9 15" id="KW-0418">Kinase</keyword>
<dbReference type="InterPro" id="IPR022826">
    <property type="entry name" value="KDO_kinase"/>
</dbReference>
<feature type="active site" evidence="15">
    <location>
        <position position="166"/>
    </location>
</feature>
<keyword evidence="17" id="KW-1185">Reference proteome</keyword>
<keyword evidence="11 15" id="KW-0448">Lipopolysaccharide biosynthesis</keyword>
<evidence type="ECO:0000256" key="2">
    <source>
        <dbReference type="ARBA" id="ARBA00004713"/>
    </source>
</evidence>
<evidence type="ECO:0000256" key="13">
    <source>
        <dbReference type="ARBA" id="ARBA00029511"/>
    </source>
</evidence>
<evidence type="ECO:0000256" key="3">
    <source>
        <dbReference type="ARBA" id="ARBA00010327"/>
    </source>
</evidence>
<reference evidence="16 17" key="1">
    <citation type="submission" date="2024-02" db="EMBL/GenBank/DDBJ databases">
        <title>Bacteria isolated from the canopy kelp, Nereocystis luetkeana.</title>
        <authorList>
            <person name="Pfister C.A."/>
            <person name="Younker I.T."/>
            <person name="Light S.H."/>
        </authorList>
    </citation>
    <scope>NUCLEOTIDE SEQUENCE [LARGE SCALE GENOMIC DNA]</scope>
    <source>
        <strain evidence="16 17">TI.2.07</strain>
    </source>
</reference>
<dbReference type="SUPFAM" id="SSF56112">
    <property type="entry name" value="Protein kinase-like (PK-like)"/>
    <property type="match status" value="1"/>
</dbReference>
<evidence type="ECO:0000313" key="17">
    <source>
        <dbReference type="Proteomes" id="UP001366060"/>
    </source>
</evidence>
<dbReference type="NCBIfam" id="NF002475">
    <property type="entry name" value="PRK01723.1"/>
    <property type="match status" value="1"/>
</dbReference>
<evidence type="ECO:0000256" key="11">
    <source>
        <dbReference type="ARBA" id="ARBA00022985"/>
    </source>
</evidence>
<comment type="pathway">
    <text evidence="2 15">Bacterial outer membrane biogenesis; LPS core biosynthesis.</text>
</comment>
<proteinExistence type="inferred from homology"/>
<keyword evidence="7 15" id="KW-0808">Transferase</keyword>
<evidence type="ECO:0000256" key="15">
    <source>
        <dbReference type="HAMAP-Rule" id="MF_00521"/>
    </source>
</evidence>
<keyword evidence="6 15" id="KW-0997">Cell inner membrane</keyword>
<evidence type="ECO:0000256" key="12">
    <source>
        <dbReference type="ARBA" id="ARBA00023136"/>
    </source>
</evidence>
<keyword evidence="5 15" id="KW-1003">Cell membrane</keyword>
<dbReference type="Pfam" id="PF06293">
    <property type="entry name" value="Kdo"/>
    <property type="match status" value="1"/>
</dbReference>
<evidence type="ECO:0000313" key="16">
    <source>
        <dbReference type="EMBL" id="MEL0659638.1"/>
    </source>
</evidence>
<evidence type="ECO:0000256" key="5">
    <source>
        <dbReference type="ARBA" id="ARBA00022475"/>
    </source>
</evidence>
<protein>
    <recommendedName>
        <fullName evidence="13 15">3-deoxy-D-manno-octulosonic acid kinase</fullName>
        <shortName evidence="15">Kdo kinase</shortName>
        <ecNumber evidence="4 15">2.7.1.166</ecNumber>
    </recommendedName>
</protein>
<evidence type="ECO:0000256" key="1">
    <source>
        <dbReference type="ARBA" id="ARBA00004515"/>
    </source>
</evidence>
<keyword evidence="10 15" id="KW-0067">ATP-binding</keyword>
<organism evidence="16 17">
    <name type="scientific">Psychromonas arctica</name>
    <dbReference type="NCBI Taxonomy" id="168275"/>
    <lineage>
        <taxon>Bacteria</taxon>
        <taxon>Pseudomonadati</taxon>
        <taxon>Pseudomonadota</taxon>
        <taxon>Gammaproteobacteria</taxon>
        <taxon>Alteromonadales</taxon>
        <taxon>Psychromonadaceae</taxon>
        <taxon>Psychromonas</taxon>
    </lineage>
</organism>
<comment type="subcellular location">
    <subcellularLocation>
        <location evidence="1 15">Cell inner membrane</location>
        <topology evidence="1 15">Peripheral membrane protein</topology>
        <orientation evidence="1 15">Cytoplasmic side</orientation>
    </subcellularLocation>
</comment>
<evidence type="ECO:0000256" key="14">
    <source>
        <dbReference type="ARBA" id="ARBA00034417"/>
    </source>
</evidence>
<name>A0ABU9HCX8_9GAMM</name>
<comment type="catalytic activity">
    <reaction evidence="14 15">
        <text>an alpha-Kdo-(2-&gt;6)-lipid IVA + ATP = a 4-O-phospho-alpha-Kdo-(2-&gt;6)-lipid IVA + ADP + H(+)</text>
        <dbReference type="Rhea" id="RHEA:74271"/>
        <dbReference type="ChEBI" id="CHEBI:15378"/>
        <dbReference type="ChEBI" id="CHEBI:30616"/>
        <dbReference type="ChEBI" id="CHEBI:176428"/>
        <dbReference type="ChEBI" id="CHEBI:193140"/>
        <dbReference type="ChEBI" id="CHEBI:456216"/>
        <dbReference type="EC" id="2.7.1.166"/>
    </reaction>
</comment>
<evidence type="ECO:0000256" key="7">
    <source>
        <dbReference type="ARBA" id="ARBA00022679"/>
    </source>
</evidence>
<sequence>MFNIIQSQGAYTIYNEKLIDDVSECFEPQYWQNKAKVIGSAQGRGTTWFVELDSIQAALRHYRRGGLFGKIVSDSYFFTGYQKARSIAEFHLLNHLQGQGVNVPTPIAANVKRCGFLYQADILSEKIPDATDLVDLLQQRKLTKHEYLNIGKEIKKLHQAQVNHTDLNIHNILLDKNGRVWIIDFDKCYQQVGEDWKEVNLQRLLRSFRKELKKRSINWNEADWQSLILSYKHF</sequence>
<dbReference type="RefSeq" id="WP_341628178.1">
    <property type="nucleotide sequence ID" value="NZ_JBAKBA010000023.1"/>
</dbReference>
<dbReference type="EMBL" id="JBAKBA010000023">
    <property type="protein sequence ID" value="MEL0659638.1"/>
    <property type="molecule type" value="Genomic_DNA"/>
</dbReference>
<dbReference type="Gene3D" id="1.10.510.10">
    <property type="entry name" value="Transferase(Phosphotransferase) domain 1"/>
    <property type="match status" value="1"/>
</dbReference>
<comment type="caution">
    <text evidence="16">The sequence shown here is derived from an EMBL/GenBank/DDBJ whole genome shotgun (WGS) entry which is preliminary data.</text>
</comment>
<dbReference type="InterPro" id="IPR011009">
    <property type="entry name" value="Kinase-like_dom_sf"/>
</dbReference>
<evidence type="ECO:0000256" key="10">
    <source>
        <dbReference type="ARBA" id="ARBA00022840"/>
    </source>
</evidence>
<dbReference type="EC" id="2.7.1.166" evidence="4 15"/>
<dbReference type="HAMAP" id="MF_00521">
    <property type="entry name" value="KDO_kinase"/>
    <property type="match status" value="1"/>
</dbReference>
<dbReference type="GO" id="GO:0016301">
    <property type="term" value="F:kinase activity"/>
    <property type="evidence" value="ECO:0007669"/>
    <property type="project" value="UniProtKB-KW"/>
</dbReference>
<accession>A0ABU9HCX8</accession>
<evidence type="ECO:0000256" key="6">
    <source>
        <dbReference type="ARBA" id="ARBA00022519"/>
    </source>
</evidence>
<comment type="function">
    <text evidence="15">Catalyzes the ATP-dependent phosphorylation of the 3-deoxy-D-manno-octulosonic acid (Kdo) residue in Kdo-lipid IV(A) at the 4-OH position.</text>
</comment>
<evidence type="ECO:0000256" key="8">
    <source>
        <dbReference type="ARBA" id="ARBA00022741"/>
    </source>
</evidence>
<keyword evidence="12 15" id="KW-0472">Membrane</keyword>
<gene>
    <name evidence="15" type="primary">kdkA</name>
    <name evidence="16" type="ORF">V6255_10860</name>
</gene>